<evidence type="ECO:0000259" key="3">
    <source>
        <dbReference type="PROSITE" id="PS52019"/>
    </source>
</evidence>
<dbReference type="Pfam" id="PF00698">
    <property type="entry name" value="Acyl_transf_1"/>
    <property type="match status" value="1"/>
</dbReference>
<dbReference type="SMART" id="SM00826">
    <property type="entry name" value="PKS_DH"/>
    <property type="match status" value="1"/>
</dbReference>
<proteinExistence type="predicted"/>
<evidence type="ECO:0000313" key="4">
    <source>
        <dbReference type="EMBL" id="CAF1223042.1"/>
    </source>
</evidence>
<evidence type="ECO:0000256" key="2">
    <source>
        <dbReference type="PROSITE-ProRule" id="PRU01363"/>
    </source>
</evidence>
<dbReference type="SUPFAM" id="SSF53901">
    <property type="entry name" value="Thiolase-like"/>
    <property type="match status" value="2"/>
</dbReference>
<dbReference type="SUPFAM" id="SSF52151">
    <property type="entry name" value="FabD/lysophospholipase-like"/>
    <property type="match status" value="1"/>
</dbReference>
<gene>
    <name evidence="4" type="ORF">VCS650_LOCUS26827</name>
</gene>
<evidence type="ECO:0000313" key="5">
    <source>
        <dbReference type="Proteomes" id="UP000663891"/>
    </source>
</evidence>
<dbReference type="GO" id="GO:0016746">
    <property type="term" value="F:acyltransferase activity"/>
    <property type="evidence" value="ECO:0007669"/>
    <property type="project" value="InterPro"/>
</dbReference>
<feature type="region of interest" description="N-terminal hotdog fold" evidence="2">
    <location>
        <begin position="610"/>
        <end position="745"/>
    </location>
</feature>
<dbReference type="Gene3D" id="3.40.366.10">
    <property type="entry name" value="Malonyl-Coenzyme A Acyl Carrier Protein, domain 2"/>
    <property type="match status" value="2"/>
</dbReference>
<dbReference type="AlphaFoldDB" id="A0A814Y154"/>
<feature type="active site" description="Proton donor; for dehydratase activity" evidence="2">
    <location>
        <position position="826"/>
    </location>
</feature>
<dbReference type="InterPro" id="IPR049552">
    <property type="entry name" value="PKS_DH_N"/>
</dbReference>
<reference evidence="4" key="1">
    <citation type="submission" date="2021-02" db="EMBL/GenBank/DDBJ databases">
        <authorList>
            <person name="Nowell W R."/>
        </authorList>
    </citation>
    <scope>NUCLEOTIDE SEQUENCE</scope>
</reference>
<dbReference type="PANTHER" id="PTHR45681">
    <property type="entry name" value="POLYKETIDE SYNTHASE 44-RELATED"/>
    <property type="match status" value="1"/>
</dbReference>
<evidence type="ECO:0000256" key="1">
    <source>
        <dbReference type="ARBA" id="ARBA00022679"/>
    </source>
</evidence>
<dbReference type="InterPro" id="IPR001227">
    <property type="entry name" value="Ac_transferase_dom_sf"/>
</dbReference>
<dbReference type="Gene3D" id="3.40.47.10">
    <property type="match status" value="2"/>
</dbReference>
<feature type="domain" description="PKS/mFAS DH" evidence="3">
    <location>
        <begin position="610"/>
        <end position="863"/>
    </location>
</feature>
<dbReference type="InterPro" id="IPR016039">
    <property type="entry name" value="Thiolase-like"/>
</dbReference>
<dbReference type="Proteomes" id="UP000663891">
    <property type="component" value="Unassembled WGS sequence"/>
</dbReference>
<dbReference type="InterPro" id="IPR049900">
    <property type="entry name" value="PKS_mFAS_DH"/>
</dbReference>
<organism evidence="4 5">
    <name type="scientific">Adineta steineri</name>
    <dbReference type="NCBI Taxonomy" id="433720"/>
    <lineage>
        <taxon>Eukaryota</taxon>
        <taxon>Metazoa</taxon>
        <taxon>Spiralia</taxon>
        <taxon>Gnathifera</taxon>
        <taxon>Rotifera</taxon>
        <taxon>Eurotatoria</taxon>
        <taxon>Bdelloidea</taxon>
        <taxon>Adinetida</taxon>
        <taxon>Adinetidae</taxon>
        <taxon>Adineta</taxon>
    </lineage>
</organism>
<name>A0A814Y154_9BILA</name>
<feature type="region of interest" description="C-terminal hotdog fold" evidence="2">
    <location>
        <begin position="761"/>
        <end position="863"/>
    </location>
</feature>
<dbReference type="InterPro" id="IPR042104">
    <property type="entry name" value="PKS_dehydratase_sf"/>
</dbReference>
<feature type="active site" description="Proton acceptor; for dehydratase activity" evidence="2">
    <location>
        <position position="643"/>
    </location>
</feature>
<dbReference type="Pfam" id="PF21089">
    <property type="entry name" value="PKS_DH_N"/>
    <property type="match status" value="1"/>
</dbReference>
<dbReference type="EMBL" id="CAJNON010000367">
    <property type="protein sequence ID" value="CAF1223042.1"/>
    <property type="molecule type" value="Genomic_DNA"/>
</dbReference>
<dbReference type="InterPro" id="IPR016035">
    <property type="entry name" value="Acyl_Trfase/lysoPLipase"/>
</dbReference>
<accession>A0A814Y154</accession>
<dbReference type="PROSITE" id="PS52019">
    <property type="entry name" value="PKS_MFAS_DH"/>
    <property type="match status" value="1"/>
</dbReference>
<sequence length="863" mass="98458">MATINNNSTSLEPIAVIGIAYKFAGDIYCANDLWYTLKESQDARSATTIDRFDLKSFTAHMLNMDNNGQLHQKLLRADAEPASIDPCHRSLILKFVDLLDGAGYSVGKMSESFLQHSFIGAQSPGRRSRSFSVDANGYAKDDGLDLLLLKQISDAERDGDQIEANCLDRYFTRSNLDPPLLLGSIKSNLGHTEGAAGVLSLIEVAMCMYHRGITTNMQFTSLNPKIDAQKYNSHIVQNFVPFPTLSNNEKIAIDHNDDQAFLQRISQRLLLKRTIIYQHSAIFVFLNRQQLQEQINAFLTEQAPPGLSIISRPTKSLAQKICFVFNGKGPQWWAMGRQLYENEPLFNKWINLIDGEMTKINNGEWRLLEELIEKKNEQESRINDTNIAQPPLFAIQVALTALLVSWNIYPSSIISHSVGDQAAAFVADRLSLKETVRIEHLACIAVVNSPRSVTISDDEKIIDEIQQILSISYPNVFKACVRIENAFHSYQINRFDTEKEMLSSLKDIRGLPIQDQKQIFNSICAQVKLYSSVTDDKINDNILVDSPILALLTTSSHVWQQYFHTRQILPVKNHDEYFNNFPLYKFHLSSCWYVSKDSSIQRLANRISTHPLLGICQLNEQTSATWKSLININVPQHAFLKDHKIQDAILFPAVGYLDLATAACQQLLSSKEDDQQQPKIIFENVNFIKALILNEHDLMEVFIQIIMPMRKWYIIFCNQDNLNKYSLNEFSLHAQGKIEIDSKQQKSLIIPDRWTIQDIRSAYAHLSTRDYPYVSSFEKIKTLHVLLPGVETTFLPVHILKFIYSSKTKTKMNQSTNVEVRGKYHDNICGIDQEEIYSLDLWIFPMENKIEEPIFTFEGAVIQ</sequence>
<dbReference type="SMART" id="SM00827">
    <property type="entry name" value="PKS_AT"/>
    <property type="match status" value="1"/>
</dbReference>
<dbReference type="InterPro" id="IPR050444">
    <property type="entry name" value="Polyketide_Synthase"/>
</dbReference>
<protein>
    <recommendedName>
        <fullName evidence="3">PKS/mFAS DH domain-containing protein</fullName>
    </recommendedName>
</protein>
<dbReference type="Gene3D" id="3.10.129.110">
    <property type="entry name" value="Polyketide synthase dehydratase"/>
    <property type="match status" value="1"/>
</dbReference>
<dbReference type="InterPro" id="IPR014031">
    <property type="entry name" value="Ketoacyl_synth_C"/>
</dbReference>
<dbReference type="InterPro" id="IPR020841">
    <property type="entry name" value="PKS_Beta-ketoAc_synthase_dom"/>
</dbReference>
<dbReference type="InterPro" id="IPR020807">
    <property type="entry name" value="PKS_DH"/>
</dbReference>
<keyword evidence="1" id="KW-0808">Transferase</keyword>
<dbReference type="SMART" id="SM00825">
    <property type="entry name" value="PKS_KS"/>
    <property type="match status" value="1"/>
</dbReference>
<dbReference type="Pfam" id="PF02801">
    <property type="entry name" value="Ketoacyl-synt_C"/>
    <property type="match status" value="1"/>
</dbReference>
<dbReference type="PANTHER" id="PTHR45681:SF6">
    <property type="entry name" value="POLYKETIDE SYNTHASE 37"/>
    <property type="match status" value="1"/>
</dbReference>
<comment type="caution">
    <text evidence="4">The sequence shown here is derived from an EMBL/GenBank/DDBJ whole genome shotgun (WGS) entry which is preliminary data.</text>
</comment>
<dbReference type="OrthoDB" id="329835at2759"/>
<dbReference type="InterPro" id="IPR014043">
    <property type="entry name" value="Acyl_transferase_dom"/>
</dbReference>